<sequence>MSSFGSELFVQLTAILALGGPVVALLIALSVIAVALILIKLVQFVGAGVGRWGRAREALELWRAGRRGEALGAAQRDRSSVGAALAQGMALRLEGAEPARVESEMARIATGRLHELQKGFRALDAIAQISPLLGLFGTVLGMIEAFQAMQGAGAAIDPSVLAGGIWVALLTTAVGLGVAMPVSVVLTLLETRVDNERVALEAIVTEWQNLPAHSDERSGRMAGTRTAPIVAGDFAHAH</sequence>
<evidence type="ECO:0000256" key="5">
    <source>
        <dbReference type="ARBA" id="ARBA00022927"/>
    </source>
</evidence>
<dbReference type="Proteomes" id="UP000281547">
    <property type="component" value="Unassembled WGS sequence"/>
</dbReference>
<keyword evidence="12" id="KW-1185">Reference proteome</keyword>
<evidence type="ECO:0000256" key="3">
    <source>
        <dbReference type="ARBA" id="ARBA00022475"/>
    </source>
</evidence>
<dbReference type="GO" id="GO:0005886">
    <property type="term" value="C:plasma membrane"/>
    <property type="evidence" value="ECO:0007669"/>
    <property type="project" value="UniProtKB-SubCell"/>
</dbReference>
<feature type="transmembrane region" description="Helical" evidence="9">
    <location>
        <begin position="12"/>
        <end position="39"/>
    </location>
</feature>
<keyword evidence="5 8" id="KW-0653">Protein transport</keyword>
<dbReference type="PANTHER" id="PTHR30625">
    <property type="entry name" value="PROTEIN TOLQ"/>
    <property type="match status" value="1"/>
</dbReference>
<keyword evidence="3" id="KW-1003">Cell membrane</keyword>
<organism evidence="11 12">
    <name type="scientific">Arsenicitalea aurantiaca</name>
    <dbReference type="NCBI Taxonomy" id="1783274"/>
    <lineage>
        <taxon>Bacteria</taxon>
        <taxon>Pseudomonadati</taxon>
        <taxon>Pseudomonadota</taxon>
        <taxon>Alphaproteobacteria</taxon>
        <taxon>Hyphomicrobiales</taxon>
        <taxon>Devosiaceae</taxon>
        <taxon>Arsenicitalea</taxon>
    </lineage>
</organism>
<accession>A0A433XKI5</accession>
<dbReference type="RefSeq" id="WP_127186698.1">
    <property type="nucleotide sequence ID" value="NZ_RZNJ01000001.1"/>
</dbReference>
<feature type="transmembrane region" description="Helical" evidence="9">
    <location>
        <begin position="163"/>
        <end position="189"/>
    </location>
</feature>
<evidence type="ECO:0000259" key="10">
    <source>
        <dbReference type="Pfam" id="PF01618"/>
    </source>
</evidence>
<dbReference type="InterPro" id="IPR002898">
    <property type="entry name" value="MotA_ExbB_proton_chnl"/>
</dbReference>
<evidence type="ECO:0000256" key="6">
    <source>
        <dbReference type="ARBA" id="ARBA00022989"/>
    </source>
</evidence>
<evidence type="ECO:0000256" key="7">
    <source>
        <dbReference type="ARBA" id="ARBA00023136"/>
    </source>
</evidence>
<name>A0A433XKI5_9HYPH</name>
<proteinExistence type="inferred from homology"/>
<gene>
    <name evidence="11" type="ORF">EMQ25_01035</name>
</gene>
<dbReference type="InterPro" id="IPR050790">
    <property type="entry name" value="ExbB/TolQ_transport"/>
</dbReference>
<evidence type="ECO:0000256" key="9">
    <source>
        <dbReference type="SAM" id="Phobius"/>
    </source>
</evidence>
<keyword evidence="4 9" id="KW-0812">Transmembrane</keyword>
<evidence type="ECO:0000256" key="8">
    <source>
        <dbReference type="RuleBase" id="RU004057"/>
    </source>
</evidence>
<reference evidence="11 12" key="1">
    <citation type="journal article" date="2016" name="Int. J. Syst. Evol. Microbiol.">
        <title>Arsenicitalea aurantiaca gen. nov., sp. nov., a new member of the family Hyphomicrobiaceae, isolated from high-arsenic sediment.</title>
        <authorList>
            <person name="Mu Y."/>
            <person name="Zhou L."/>
            <person name="Zeng X.C."/>
            <person name="Liu L."/>
            <person name="Pan Y."/>
            <person name="Chen X."/>
            <person name="Wang J."/>
            <person name="Li S."/>
            <person name="Li W.J."/>
            <person name="Wang Y."/>
        </authorList>
    </citation>
    <scope>NUCLEOTIDE SEQUENCE [LARGE SCALE GENOMIC DNA]</scope>
    <source>
        <strain evidence="11 12">42-50</strain>
    </source>
</reference>
<dbReference type="GO" id="GO:0017038">
    <property type="term" value="P:protein import"/>
    <property type="evidence" value="ECO:0007669"/>
    <property type="project" value="TreeGrafter"/>
</dbReference>
<protein>
    <submittedName>
        <fullName evidence="11">MotA/TolQ/ExbB proton channel family protein</fullName>
    </submittedName>
</protein>
<evidence type="ECO:0000313" key="12">
    <source>
        <dbReference type="Proteomes" id="UP000281547"/>
    </source>
</evidence>
<dbReference type="OrthoDB" id="4045at2"/>
<evidence type="ECO:0000256" key="2">
    <source>
        <dbReference type="ARBA" id="ARBA00022448"/>
    </source>
</evidence>
<evidence type="ECO:0000256" key="1">
    <source>
        <dbReference type="ARBA" id="ARBA00004651"/>
    </source>
</evidence>
<evidence type="ECO:0000256" key="4">
    <source>
        <dbReference type="ARBA" id="ARBA00022692"/>
    </source>
</evidence>
<feature type="domain" description="MotA/TolQ/ExbB proton channel" evidence="10">
    <location>
        <begin position="83"/>
        <end position="200"/>
    </location>
</feature>
<evidence type="ECO:0000313" key="11">
    <source>
        <dbReference type="EMBL" id="RUT34579.1"/>
    </source>
</evidence>
<comment type="subcellular location">
    <subcellularLocation>
        <location evidence="1">Cell membrane</location>
        <topology evidence="1">Multi-pass membrane protein</topology>
    </subcellularLocation>
    <subcellularLocation>
        <location evidence="8">Membrane</location>
        <topology evidence="8">Multi-pass membrane protein</topology>
    </subcellularLocation>
</comment>
<dbReference type="Pfam" id="PF01618">
    <property type="entry name" value="MotA_ExbB"/>
    <property type="match status" value="1"/>
</dbReference>
<dbReference type="EMBL" id="RZNJ01000001">
    <property type="protein sequence ID" value="RUT34579.1"/>
    <property type="molecule type" value="Genomic_DNA"/>
</dbReference>
<comment type="similarity">
    <text evidence="8">Belongs to the exbB/tolQ family.</text>
</comment>
<comment type="caution">
    <text evidence="11">The sequence shown here is derived from an EMBL/GenBank/DDBJ whole genome shotgun (WGS) entry which is preliminary data.</text>
</comment>
<keyword evidence="6 9" id="KW-1133">Transmembrane helix</keyword>
<feature type="transmembrane region" description="Helical" evidence="9">
    <location>
        <begin position="122"/>
        <end position="143"/>
    </location>
</feature>
<dbReference type="PANTHER" id="PTHR30625:SF15">
    <property type="entry name" value="BIOPOLYMER TRANSPORT PROTEIN EXBB"/>
    <property type="match status" value="1"/>
</dbReference>
<keyword evidence="7 9" id="KW-0472">Membrane</keyword>
<dbReference type="AlphaFoldDB" id="A0A433XKI5"/>
<keyword evidence="2 8" id="KW-0813">Transport</keyword>